<dbReference type="GO" id="GO:0005886">
    <property type="term" value="C:plasma membrane"/>
    <property type="evidence" value="ECO:0007669"/>
    <property type="project" value="TreeGrafter"/>
</dbReference>
<dbReference type="STRING" id="10195.A0A3M7RMZ0"/>
<dbReference type="GO" id="GO:0015677">
    <property type="term" value="P:copper ion import"/>
    <property type="evidence" value="ECO:0007669"/>
    <property type="project" value="TreeGrafter"/>
</dbReference>
<dbReference type="InterPro" id="IPR036291">
    <property type="entry name" value="NAD(P)-bd_dom_sf"/>
</dbReference>
<dbReference type="GO" id="GO:0008823">
    <property type="term" value="F:cupric reductase (NADH) activity"/>
    <property type="evidence" value="ECO:0007669"/>
    <property type="project" value="TreeGrafter"/>
</dbReference>
<name>A0A3M7RMZ0_BRAPC</name>
<comment type="caution">
    <text evidence="3">The sequence shown here is derived from an EMBL/GenBank/DDBJ whole genome shotgun (WGS) entry which is preliminary data.</text>
</comment>
<evidence type="ECO:0000256" key="1">
    <source>
        <dbReference type="ARBA" id="ARBA00023002"/>
    </source>
</evidence>
<dbReference type="OrthoDB" id="550646at2759"/>
<keyword evidence="1" id="KW-0560">Oxidoreductase</keyword>
<dbReference type="InterPro" id="IPR051267">
    <property type="entry name" value="STEAP_metalloreductase"/>
</dbReference>
<keyword evidence="4" id="KW-1185">Reference proteome</keyword>
<sequence length="217" mass="24313">MSEIKIQIEEKKSLNEKISIIGTSDFGISIGKRLLHFGFDVIYGSCDPNLKYLKKCFEEQFTMNRLSVTTISDALHQADSIVFLAVSSDFYENLADQIVESLSRKHKTKNSTILIDASNLHDSSHGKTLSFSNAEKLESLIQKQIIDSKLDHQVNVIKAFNLLNSNSMRQYIENVTKSVPKTVPIAGNDTLSKQKVKDLCAKLGFDIALILVHSNQH</sequence>
<evidence type="ECO:0000259" key="2">
    <source>
        <dbReference type="Pfam" id="PF03807"/>
    </source>
</evidence>
<dbReference type="PANTHER" id="PTHR14239">
    <property type="entry name" value="DUDULIN-RELATED"/>
    <property type="match status" value="1"/>
</dbReference>
<dbReference type="Proteomes" id="UP000276133">
    <property type="component" value="Unassembled WGS sequence"/>
</dbReference>
<gene>
    <name evidence="3" type="ORF">BpHYR1_030202</name>
</gene>
<dbReference type="GO" id="GO:0005768">
    <property type="term" value="C:endosome"/>
    <property type="evidence" value="ECO:0007669"/>
    <property type="project" value="TreeGrafter"/>
</dbReference>
<dbReference type="Gene3D" id="3.40.50.720">
    <property type="entry name" value="NAD(P)-binding Rossmann-like Domain"/>
    <property type="match status" value="1"/>
</dbReference>
<accession>A0A3M7RMZ0</accession>
<feature type="domain" description="Pyrroline-5-carboxylate reductase catalytic N-terminal" evidence="2">
    <location>
        <begin position="17"/>
        <end position="104"/>
    </location>
</feature>
<dbReference type="Pfam" id="PF03807">
    <property type="entry name" value="F420_oxidored"/>
    <property type="match status" value="1"/>
</dbReference>
<dbReference type="SUPFAM" id="SSF51735">
    <property type="entry name" value="NAD(P)-binding Rossmann-fold domains"/>
    <property type="match status" value="1"/>
</dbReference>
<dbReference type="InterPro" id="IPR028939">
    <property type="entry name" value="P5C_Rdtase_cat_N"/>
</dbReference>
<dbReference type="EMBL" id="REGN01003041">
    <property type="protein sequence ID" value="RNA24839.1"/>
    <property type="molecule type" value="Genomic_DNA"/>
</dbReference>
<evidence type="ECO:0000313" key="4">
    <source>
        <dbReference type="Proteomes" id="UP000276133"/>
    </source>
</evidence>
<reference evidence="3 4" key="1">
    <citation type="journal article" date="2018" name="Sci. Rep.">
        <title>Genomic signatures of local adaptation to the degree of environmental predictability in rotifers.</title>
        <authorList>
            <person name="Franch-Gras L."/>
            <person name="Hahn C."/>
            <person name="Garcia-Roger E.M."/>
            <person name="Carmona M.J."/>
            <person name="Serra M."/>
            <person name="Gomez A."/>
        </authorList>
    </citation>
    <scope>NUCLEOTIDE SEQUENCE [LARGE SCALE GENOMIC DNA]</scope>
    <source>
        <strain evidence="3">HYR1</strain>
    </source>
</reference>
<proteinExistence type="predicted"/>
<organism evidence="3 4">
    <name type="scientific">Brachionus plicatilis</name>
    <name type="common">Marine rotifer</name>
    <name type="synonym">Brachionus muelleri</name>
    <dbReference type="NCBI Taxonomy" id="10195"/>
    <lineage>
        <taxon>Eukaryota</taxon>
        <taxon>Metazoa</taxon>
        <taxon>Spiralia</taxon>
        <taxon>Gnathifera</taxon>
        <taxon>Rotifera</taxon>
        <taxon>Eurotatoria</taxon>
        <taxon>Monogononta</taxon>
        <taxon>Pseudotrocha</taxon>
        <taxon>Ploima</taxon>
        <taxon>Brachionidae</taxon>
        <taxon>Brachionus</taxon>
    </lineage>
</organism>
<evidence type="ECO:0000313" key="3">
    <source>
        <dbReference type="EMBL" id="RNA24839.1"/>
    </source>
</evidence>
<dbReference type="PANTHER" id="PTHR14239:SF0">
    <property type="entry name" value="F420-DEPENDENT NADP REDUCTASE"/>
    <property type="match status" value="1"/>
</dbReference>
<dbReference type="GO" id="GO:0052851">
    <property type="term" value="F:ferric-chelate reductase (NADPH) activity"/>
    <property type="evidence" value="ECO:0007669"/>
    <property type="project" value="TreeGrafter"/>
</dbReference>
<dbReference type="AlphaFoldDB" id="A0A3M7RMZ0"/>
<protein>
    <submittedName>
        <fullName evidence="3">Metalloreductase STEAP4</fullName>
    </submittedName>
</protein>